<name>A0A0E9QHS2_ANGAN</name>
<organism evidence="1">
    <name type="scientific">Anguilla anguilla</name>
    <name type="common">European freshwater eel</name>
    <name type="synonym">Muraena anguilla</name>
    <dbReference type="NCBI Taxonomy" id="7936"/>
    <lineage>
        <taxon>Eukaryota</taxon>
        <taxon>Metazoa</taxon>
        <taxon>Chordata</taxon>
        <taxon>Craniata</taxon>
        <taxon>Vertebrata</taxon>
        <taxon>Euteleostomi</taxon>
        <taxon>Actinopterygii</taxon>
        <taxon>Neopterygii</taxon>
        <taxon>Teleostei</taxon>
        <taxon>Anguilliformes</taxon>
        <taxon>Anguillidae</taxon>
        <taxon>Anguilla</taxon>
    </lineage>
</organism>
<reference evidence="1" key="1">
    <citation type="submission" date="2014-11" db="EMBL/GenBank/DDBJ databases">
        <authorList>
            <person name="Amaro Gonzalez C."/>
        </authorList>
    </citation>
    <scope>NUCLEOTIDE SEQUENCE</scope>
</reference>
<accession>A0A0E9QHS2</accession>
<reference evidence="1" key="2">
    <citation type="journal article" date="2015" name="Fish Shellfish Immunol.">
        <title>Early steps in the European eel (Anguilla anguilla)-Vibrio vulnificus interaction in the gills: Role of the RtxA13 toxin.</title>
        <authorList>
            <person name="Callol A."/>
            <person name="Pajuelo D."/>
            <person name="Ebbesson L."/>
            <person name="Teles M."/>
            <person name="MacKenzie S."/>
            <person name="Amaro C."/>
        </authorList>
    </citation>
    <scope>NUCLEOTIDE SEQUENCE</scope>
</reference>
<dbReference type="EMBL" id="GBXM01092156">
    <property type="protein sequence ID" value="JAH16421.1"/>
    <property type="molecule type" value="Transcribed_RNA"/>
</dbReference>
<dbReference type="AlphaFoldDB" id="A0A0E9QHS2"/>
<evidence type="ECO:0000313" key="1">
    <source>
        <dbReference type="EMBL" id="JAH16421.1"/>
    </source>
</evidence>
<sequence>MSPVVKHWLMSPTDRSALKASTAFPIHFYH</sequence>
<protein>
    <submittedName>
        <fullName evidence="1">Uncharacterized protein</fullName>
    </submittedName>
</protein>
<proteinExistence type="predicted"/>